<reference evidence="1 2" key="1">
    <citation type="submission" date="2020-08" db="EMBL/GenBank/DDBJ databases">
        <title>Genomic Encyclopedia of Type Strains, Phase III (KMG-III): the genomes of soil and plant-associated and newly described type strains.</title>
        <authorList>
            <person name="Whitman W."/>
        </authorList>
    </citation>
    <scope>NUCLEOTIDE SEQUENCE [LARGE SCALE GENOMIC DNA]</scope>
    <source>
        <strain evidence="1 2">CECT 8897</strain>
    </source>
</reference>
<proteinExistence type="predicted"/>
<evidence type="ECO:0008006" key="3">
    <source>
        <dbReference type="Google" id="ProtNLM"/>
    </source>
</evidence>
<evidence type="ECO:0000313" key="1">
    <source>
        <dbReference type="EMBL" id="MBB3121468.1"/>
    </source>
</evidence>
<dbReference type="InterPro" id="IPR027417">
    <property type="entry name" value="P-loop_NTPase"/>
</dbReference>
<comment type="caution">
    <text evidence="1">The sequence shown here is derived from an EMBL/GenBank/DDBJ whole genome shotgun (WGS) entry which is preliminary data.</text>
</comment>
<dbReference type="RefSeq" id="WP_183443178.1">
    <property type="nucleotide sequence ID" value="NZ_JACHXD010000016.1"/>
</dbReference>
<name>A0A7W5BE36_9BURK</name>
<dbReference type="Proteomes" id="UP000541535">
    <property type="component" value="Unassembled WGS sequence"/>
</dbReference>
<protein>
    <recommendedName>
        <fullName evidence="3">AAA family ATPase</fullName>
    </recommendedName>
</protein>
<dbReference type="InterPro" id="IPR008868">
    <property type="entry name" value="TniB"/>
</dbReference>
<dbReference type="EMBL" id="JACHXD010000016">
    <property type="protein sequence ID" value="MBB3121468.1"/>
    <property type="molecule type" value="Genomic_DNA"/>
</dbReference>
<evidence type="ECO:0000313" key="2">
    <source>
        <dbReference type="Proteomes" id="UP000541535"/>
    </source>
</evidence>
<dbReference type="Gene3D" id="3.40.50.300">
    <property type="entry name" value="P-loop containing nucleotide triphosphate hydrolases"/>
    <property type="match status" value="1"/>
</dbReference>
<organism evidence="1 2">
    <name type="scientific">Pseudoduganella violacea</name>
    <dbReference type="NCBI Taxonomy" id="1715466"/>
    <lineage>
        <taxon>Bacteria</taxon>
        <taxon>Pseudomonadati</taxon>
        <taxon>Pseudomonadota</taxon>
        <taxon>Betaproteobacteria</taxon>
        <taxon>Burkholderiales</taxon>
        <taxon>Oxalobacteraceae</taxon>
        <taxon>Telluria group</taxon>
        <taxon>Pseudoduganella</taxon>
    </lineage>
</organism>
<gene>
    <name evidence="1" type="ORF">FHS03_004546</name>
</gene>
<dbReference type="SUPFAM" id="SSF52540">
    <property type="entry name" value="P-loop containing nucleoside triphosphate hydrolases"/>
    <property type="match status" value="1"/>
</dbReference>
<accession>A0A7W5BE36</accession>
<dbReference type="Pfam" id="PF05621">
    <property type="entry name" value="TniB"/>
    <property type="match status" value="1"/>
</dbReference>
<sequence length="297" mass="34008">MENFNHLQLAVRHWLDLSDEERLYQLNRDLWIGYPQAARILERMEELFQHPRIARMPNLLLIGKTNNGKTQILRRFQELHAASDNIGGEAISVPVLYVQAPPVPDEKRLYVDILNTLFAKHSLSDSPSKLFANVKDKFERVGVRMLIIDELNSLVSGSPAKQRQFLTVLKHISNELQIPLVGAGTEDAVRALQTDPQLSNRFPPMTLPRWGMDADFRRLLASWEKILPLRKASELSEKTLSHAIWSRSEGTLGEAVALLKQATRYAIRSRHERIDLHALENCGYEAPSERKKRLIEV</sequence>
<keyword evidence="2" id="KW-1185">Reference proteome</keyword>
<dbReference type="AlphaFoldDB" id="A0A7W5BE36"/>